<dbReference type="InterPro" id="IPR023940">
    <property type="entry name" value="DHDPR_bac"/>
</dbReference>
<dbReference type="GO" id="GO:0050661">
    <property type="term" value="F:NADP binding"/>
    <property type="evidence" value="ECO:0007669"/>
    <property type="project" value="UniProtKB-UniRule"/>
</dbReference>
<feature type="binding site" evidence="9">
    <location>
        <position position="34"/>
    </location>
    <ligand>
        <name>NAD(+)</name>
        <dbReference type="ChEBI" id="CHEBI:57540"/>
    </ligand>
</feature>
<dbReference type="GO" id="GO:0009089">
    <property type="term" value="P:lysine biosynthetic process via diaminopimelate"/>
    <property type="evidence" value="ECO:0007669"/>
    <property type="project" value="UniProtKB-UniRule"/>
</dbReference>
<evidence type="ECO:0000256" key="6">
    <source>
        <dbReference type="ARBA" id="ARBA00023002"/>
    </source>
</evidence>
<dbReference type="GO" id="GO:0016726">
    <property type="term" value="F:oxidoreductase activity, acting on CH or CH2 groups, NAD or NADP as acceptor"/>
    <property type="evidence" value="ECO:0007669"/>
    <property type="project" value="UniProtKB-UniRule"/>
</dbReference>
<keyword evidence="7 9" id="KW-0520">NAD</keyword>
<evidence type="ECO:0000256" key="4">
    <source>
        <dbReference type="ARBA" id="ARBA00022857"/>
    </source>
</evidence>
<keyword evidence="2 9" id="KW-0963">Cytoplasm</keyword>
<evidence type="ECO:0000259" key="12">
    <source>
        <dbReference type="Pfam" id="PF05173"/>
    </source>
</evidence>
<keyword evidence="8 9" id="KW-0457">Lysine biosynthesis</keyword>
<feature type="domain" description="Dihydrodipicolinate reductase C-terminal" evidence="12">
    <location>
        <begin position="115"/>
        <end position="248"/>
    </location>
</feature>
<evidence type="ECO:0000313" key="13">
    <source>
        <dbReference type="EMBL" id="EES91076.1"/>
    </source>
</evidence>
<feature type="binding site" evidence="9">
    <location>
        <begin position="152"/>
        <end position="153"/>
    </location>
    <ligand>
        <name>(S)-2,3,4,5-tetrahydrodipicolinate</name>
        <dbReference type="ChEBI" id="CHEBI:16845"/>
    </ligand>
</feature>
<dbReference type="RefSeq" id="WP_003375609.1">
    <property type="nucleotide sequence ID" value="NZ_ACSJ01000007.1"/>
</dbReference>
<dbReference type="Pfam" id="PF01113">
    <property type="entry name" value="DapB_N"/>
    <property type="match status" value="1"/>
</dbReference>
<dbReference type="Gene3D" id="3.30.360.10">
    <property type="entry name" value="Dihydrodipicolinate Reductase, domain 2"/>
    <property type="match status" value="1"/>
</dbReference>
<comment type="catalytic activity">
    <reaction evidence="9">
        <text>(S)-2,3,4,5-tetrahydrodipicolinate + NADP(+) + H2O = (2S,4S)-4-hydroxy-2,3,4,5-tetrahydrodipicolinate + NADPH + H(+)</text>
        <dbReference type="Rhea" id="RHEA:35331"/>
        <dbReference type="ChEBI" id="CHEBI:15377"/>
        <dbReference type="ChEBI" id="CHEBI:15378"/>
        <dbReference type="ChEBI" id="CHEBI:16845"/>
        <dbReference type="ChEBI" id="CHEBI:57783"/>
        <dbReference type="ChEBI" id="CHEBI:58349"/>
        <dbReference type="ChEBI" id="CHEBI:67139"/>
        <dbReference type="EC" id="1.17.1.8"/>
    </reaction>
</comment>
<dbReference type="GO" id="GO:0005829">
    <property type="term" value="C:cytosol"/>
    <property type="evidence" value="ECO:0007669"/>
    <property type="project" value="TreeGrafter"/>
</dbReference>
<comment type="similarity">
    <text evidence="1 9">Belongs to the DapB family.</text>
</comment>
<evidence type="ECO:0000256" key="5">
    <source>
        <dbReference type="ARBA" id="ARBA00022915"/>
    </source>
</evidence>
<keyword evidence="4 9" id="KW-0521">NADP</keyword>
<dbReference type="SUPFAM" id="SSF55347">
    <property type="entry name" value="Glyceraldehyde-3-phosphate dehydrogenase-like, C-terminal domain"/>
    <property type="match status" value="1"/>
</dbReference>
<dbReference type="GO" id="GO:0019877">
    <property type="term" value="P:diaminopimelate biosynthetic process"/>
    <property type="evidence" value="ECO:0007669"/>
    <property type="project" value="UniProtKB-UniRule"/>
</dbReference>
<feature type="active site" description="Proton donor" evidence="9">
    <location>
        <position position="146"/>
    </location>
</feature>
<dbReference type="InterPro" id="IPR022663">
    <property type="entry name" value="DapB_C"/>
</dbReference>
<evidence type="ECO:0000256" key="7">
    <source>
        <dbReference type="ARBA" id="ARBA00023027"/>
    </source>
</evidence>
<feature type="binding site" evidence="9">
    <location>
        <position position="143"/>
    </location>
    <ligand>
        <name>(S)-2,3,4,5-tetrahydrodipicolinate</name>
        <dbReference type="ChEBI" id="CHEBI:16845"/>
    </ligand>
</feature>
<keyword evidence="6 9" id="KW-0560">Oxidoreductase</keyword>
<feature type="active site" description="Proton donor/acceptor" evidence="9">
    <location>
        <position position="142"/>
    </location>
</feature>
<dbReference type="InterPro" id="IPR000846">
    <property type="entry name" value="DapB_N"/>
</dbReference>
<dbReference type="InterPro" id="IPR036291">
    <property type="entry name" value="NAD(P)-bd_dom_sf"/>
</dbReference>
<evidence type="ECO:0000256" key="8">
    <source>
        <dbReference type="ARBA" id="ARBA00023154"/>
    </source>
</evidence>
<dbReference type="EC" id="1.17.1.8" evidence="9 10"/>
<dbReference type="EMBL" id="ACSJ01000007">
    <property type="protein sequence ID" value="EES91076.1"/>
    <property type="molecule type" value="Genomic_DNA"/>
</dbReference>
<dbReference type="AlphaFoldDB" id="A0A9P2LL61"/>
<dbReference type="CDD" id="cd02274">
    <property type="entry name" value="DHDPR_N"/>
    <property type="match status" value="1"/>
</dbReference>
<protein>
    <recommendedName>
        <fullName evidence="9 10">4-hydroxy-tetrahydrodipicolinate reductase</fullName>
        <shortName evidence="9">HTPA reductase</shortName>
        <ecNumber evidence="9 10">1.17.1.8</ecNumber>
    </recommendedName>
</protein>
<comment type="catalytic activity">
    <reaction evidence="9">
        <text>(S)-2,3,4,5-tetrahydrodipicolinate + NAD(+) + H2O = (2S,4S)-4-hydroxy-2,3,4,5-tetrahydrodipicolinate + NADH + H(+)</text>
        <dbReference type="Rhea" id="RHEA:35323"/>
        <dbReference type="ChEBI" id="CHEBI:15377"/>
        <dbReference type="ChEBI" id="CHEBI:15378"/>
        <dbReference type="ChEBI" id="CHEBI:16845"/>
        <dbReference type="ChEBI" id="CHEBI:57540"/>
        <dbReference type="ChEBI" id="CHEBI:57945"/>
        <dbReference type="ChEBI" id="CHEBI:67139"/>
        <dbReference type="EC" id="1.17.1.8"/>
    </reaction>
</comment>
<proteinExistence type="inferred from homology"/>
<dbReference type="Gene3D" id="3.40.50.720">
    <property type="entry name" value="NAD(P)-binding Rossmann-like Domain"/>
    <property type="match status" value="1"/>
</dbReference>
<dbReference type="SUPFAM" id="SSF51735">
    <property type="entry name" value="NAD(P)-binding Rossmann-fold domains"/>
    <property type="match status" value="1"/>
</dbReference>
<comment type="caution">
    <text evidence="13">The sequence shown here is derived from an EMBL/GenBank/DDBJ whole genome shotgun (WGS) entry which is preliminary data.</text>
</comment>
<evidence type="ECO:0000313" key="14">
    <source>
        <dbReference type="Proteomes" id="UP000006160"/>
    </source>
</evidence>
<feature type="domain" description="Dihydrodipicolinate reductase N-terminal" evidence="11">
    <location>
        <begin position="3"/>
        <end position="112"/>
    </location>
</feature>
<comment type="subcellular location">
    <subcellularLocation>
        <location evidence="9">Cytoplasm</location>
    </subcellularLocation>
</comment>
<evidence type="ECO:0000259" key="11">
    <source>
        <dbReference type="Pfam" id="PF01113"/>
    </source>
</evidence>
<reference evidence="13 14" key="1">
    <citation type="submission" date="2009-10" db="EMBL/GenBank/DDBJ databases">
        <authorList>
            <person name="Shrivastava S."/>
            <person name="Brinkac L.B."/>
            <person name="Brown J.L."/>
            <person name="Bruce D.B."/>
            <person name="Detter C."/>
            <person name="Green L.D."/>
            <person name="Munk C.A."/>
            <person name="Rogers Y.C."/>
            <person name="Tapia R."/>
            <person name="Saunders E.S."/>
            <person name="Sims D.R."/>
            <person name="Smith L.A."/>
            <person name="Smith T.J."/>
            <person name="Sutton G."/>
            <person name="Brettin T."/>
        </authorList>
    </citation>
    <scope>NUCLEOTIDE SEQUENCE [LARGE SCALE GENOMIC DNA]</scope>
    <source>
        <strain evidence="14">D str. 1873</strain>
    </source>
</reference>
<evidence type="ECO:0000256" key="3">
    <source>
        <dbReference type="ARBA" id="ARBA00022605"/>
    </source>
</evidence>
<comment type="pathway">
    <text evidence="9">Amino-acid biosynthesis; L-lysine biosynthesis via DAP pathway; (S)-tetrahydrodipicolinate from L-aspartate: step 4/4.</text>
</comment>
<comment type="function">
    <text evidence="9">Catalyzes the conversion of 4-hydroxy-tetrahydrodipicolinate (HTPA) to tetrahydrodipicolinate.</text>
</comment>
<dbReference type="FunFam" id="3.30.360.10:FF:000009">
    <property type="entry name" value="4-hydroxy-tetrahydrodipicolinate reductase"/>
    <property type="match status" value="1"/>
</dbReference>
<dbReference type="GO" id="GO:0008839">
    <property type="term" value="F:4-hydroxy-tetrahydrodipicolinate reductase"/>
    <property type="evidence" value="ECO:0007669"/>
    <property type="project" value="UniProtKB-UniRule"/>
</dbReference>
<dbReference type="PANTHER" id="PTHR20836:SF7">
    <property type="entry name" value="4-HYDROXY-TETRAHYDRODIPICOLINATE REDUCTASE"/>
    <property type="match status" value="1"/>
</dbReference>
<feature type="binding site" evidence="9">
    <location>
        <position position="35"/>
    </location>
    <ligand>
        <name>NADP(+)</name>
        <dbReference type="ChEBI" id="CHEBI:58349"/>
    </ligand>
</feature>
<evidence type="ECO:0000256" key="2">
    <source>
        <dbReference type="ARBA" id="ARBA00022490"/>
    </source>
</evidence>
<evidence type="ECO:0000256" key="10">
    <source>
        <dbReference type="NCBIfam" id="TIGR00036"/>
    </source>
</evidence>
<dbReference type="InterPro" id="IPR022664">
    <property type="entry name" value="DapB_N_CS"/>
</dbReference>
<dbReference type="PANTHER" id="PTHR20836">
    <property type="entry name" value="DIHYDRODIPICOLINATE REDUCTASE"/>
    <property type="match status" value="1"/>
</dbReference>
<comment type="caution">
    <text evidence="9">Was originally thought to be a dihydrodipicolinate reductase (DHDPR), catalyzing the conversion of dihydrodipicolinate to tetrahydrodipicolinate. However, it was shown in E.coli that the substrate of the enzymatic reaction is not dihydrodipicolinate (DHDP) but in fact (2S,4S)-4-hydroxy-2,3,4,5-tetrahydrodipicolinic acid (HTPA), the product released by the DapA-catalyzed reaction.</text>
</comment>
<name>A0A9P2LL61_CLOBO</name>
<comment type="subunit">
    <text evidence="9">Homotetramer.</text>
</comment>
<dbReference type="Proteomes" id="UP000006160">
    <property type="component" value="Unassembled WGS sequence"/>
</dbReference>
<feature type="binding site" evidence="9">
    <location>
        <begin position="8"/>
        <end position="13"/>
    </location>
    <ligand>
        <name>NAD(+)</name>
        <dbReference type="ChEBI" id="CHEBI:57540"/>
    </ligand>
</feature>
<accession>A0A9P2LL61</accession>
<feature type="binding site" evidence="9">
    <location>
        <begin position="85"/>
        <end position="87"/>
    </location>
    <ligand>
        <name>NAD(+)</name>
        <dbReference type="ChEBI" id="CHEBI:57540"/>
    </ligand>
</feature>
<dbReference type="PIRSF" id="PIRSF000161">
    <property type="entry name" value="DHPR"/>
    <property type="match status" value="1"/>
</dbReference>
<organism evidence="13 14">
    <name type="scientific">Clostridium botulinum D str. 1873</name>
    <dbReference type="NCBI Taxonomy" id="592027"/>
    <lineage>
        <taxon>Bacteria</taxon>
        <taxon>Bacillati</taxon>
        <taxon>Bacillota</taxon>
        <taxon>Clostridia</taxon>
        <taxon>Eubacteriales</taxon>
        <taxon>Clostridiaceae</taxon>
        <taxon>Clostridium</taxon>
    </lineage>
</organism>
<dbReference type="NCBIfam" id="TIGR00036">
    <property type="entry name" value="dapB"/>
    <property type="match status" value="1"/>
</dbReference>
<feature type="binding site" evidence="9">
    <location>
        <begin position="109"/>
        <end position="112"/>
    </location>
    <ligand>
        <name>NAD(+)</name>
        <dbReference type="ChEBI" id="CHEBI:57540"/>
    </ligand>
</feature>
<evidence type="ECO:0000256" key="1">
    <source>
        <dbReference type="ARBA" id="ARBA00006642"/>
    </source>
</evidence>
<gene>
    <name evidence="9 13" type="primary">dapB</name>
    <name evidence="13" type="ORF">CLG_B1359</name>
</gene>
<keyword evidence="5 9" id="KW-0220">Diaminopimelate biosynthesis</keyword>
<dbReference type="Pfam" id="PF05173">
    <property type="entry name" value="DapB_C"/>
    <property type="match status" value="1"/>
</dbReference>
<dbReference type="GO" id="GO:0051287">
    <property type="term" value="F:NAD binding"/>
    <property type="evidence" value="ECO:0007669"/>
    <property type="project" value="UniProtKB-UniRule"/>
</dbReference>
<dbReference type="HAMAP" id="MF_00102">
    <property type="entry name" value="DapB"/>
    <property type="match status" value="1"/>
</dbReference>
<keyword evidence="3 9" id="KW-0028">Amino-acid biosynthesis</keyword>
<dbReference type="PROSITE" id="PS01298">
    <property type="entry name" value="DAPB"/>
    <property type="match status" value="1"/>
</dbReference>
<evidence type="ECO:0000256" key="9">
    <source>
        <dbReference type="HAMAP-Rule" id="MF_00102"/>
    </source>
</evidence>
<sequence length="252" mass="27561">MTKIILSGCLGKMGRMISQNVSNFSNLEIIAGIDKLQDSTCEYPIFNNISECNLKADVVLDFSRPDALDSLIEYCKNKNLPLVLCTTGYTEDQLIKIHETSKVLPIFHSANMSIGINLINNILKDISAMLYENYDIEIIEKHHNQKVDAPSGTALLLANTIKNAIPSETIFNKGRDGIAKREKNEIGIHAIRGGSIVGEHEILFAGAGETIELKHTASSRDVFAIGALKACQYMAGKGTGLYSMDDVIKAKS</sequence>